<name>A0ABT8LB72_9BACT</name>
<protein>
    <submittedName>
        <fullName evidence="1">Uncharacterized protein</fullName>
    </submittedName>
</protein>
<gene>
    <name evidence="1" type="ORF">QQ020_23310</name>
</gene>
<dbReference type="RefSeq" id="WP_346760367.1">
    <property type="nucleotide sequence ID" value="NZ_JAUJEB010000005.1"/>
</dbReference>
<sequence>MQIVTTDSNDIDENGNVSEYSFIYPEEEEHEDDRFLGYDEMKFLSKPIKKPMKQ</sequence>
<organism evidence="1 2">
    <name type="scientific">Agaribacillus aureus</name>
    <dbReference type="NCBI Taxonomy" id="3051825"/>
    <lineage>
        <taxon>Bacteria</taxon>
        <taxon>Pseudomonadati</taxon>
        <taxon>Bacteroidota</taxon>
        <taxon>Cytophagia</taxon>
        <taxon>Cytophagales</taxon>
        <taxon>Splendidivirgaceae</taxon>
        <taxon>Agaribacillus</taxon>
    </lineage>
</organism>
<dbReference type="EMBL" id="JAUJEB010000005">
    <property type="protein sequence ID" value="MDN5215029.1"/>
    <property type="molecule type" value="Genomic_DNA"/>
</dbReference>
<evidence type="ECO:0000313" key="1">
    <source>
        <dbReference type="EMBL" id="MDN5215029.1"/>
    </source>
</evidence>
<comment type="caution">
    <text evidence="1">The sequence shown here is derived from an EMBL/GenBank/DDBJ whole genome shotgun (WGS) entry which is preliminary data.</text>
</comment>
<accession>A0ABT8LB72</accession>
<evidence type="ECO:0000313" key="2">
    <source>
        <dbReference type="Proteomes" id="UP001172083"/>
    </source>
</evidence>
<proteinExistence type="predicted"/>
<keyword evidence="2" id="KW-1185">Reference proteome</keyword>
<reference evidence="1" key="1">
    <citation type="submission" date="2023-06" db="EMBL/GenBank/DDBJ databases">
        <title>Genomic of Agaribacillus aureum.</title>
        <authorList>
            <person name="Wang G."/>
        </authorList>
    </citation>
    <scope>NUCLEOTIDE SEQUENCE</scope>
    <source>
        <strain evidence="1">BMA12</strain>
    </source>
</reference>
<dbReference type="Proteomes" id="UP001172083">
    <property type="component" value="Unassembled WGS sequence"/>
</dbReference>